<dbReference type="RefSeq" id="WP_418891945.1">
    <property type="nucleotide sequence ID" value="NZ_JBEUWX010000003.1"/>
</dbReference>
<organism evidence="3 4">
    <name type="scientific">Dentiradicibacter hellwigii</name>
    <dbReference type="NCBI Taxonomy" id="3149053"/>
    <lineage>
        <taxon>Bacteria</taxon>
        <taxon>Pseudomonadati</taxon>
        <taxon>Pseudomonadota</taxon>
        <taxon>Betaproteobacteria</taxon>
        <taxon>Rhodocyclales</taxon>
        <taxon>Rhodocyclaceae</taxon>
        <taxon>Dentiradicibacter</taxon>
    </lineage>
</organism>
<keyword evidence="4" id="KW-1185">Reference proteome</keyword>
<feature type="coiled-coil region" evidence="1">
    <location>
        <begin position="563"/>
        <end position="610"/>
    </location>
</feature>
<accession>A0ABV4UHX0</accession>
<comment type="caution">
    <text evidence="3">The sequence shown here is derived from an EMBL/GenBank/DDBJ whole genome shotgun (WGS) entry which is preliminary data.</text>
</comment>
<sequence>MSELKVGVKVGYDGKELSSGIDNSRRKLSELAQATQQNEMSAKAMSAALRGVPAQFTDIVVALQSGQRPITVLLQQGGQLKDMFGGAVPAAKALGGYILGLINPLTITLTVATALGAAWYKGSQEADEFARALILTGNAAGTTVERLSQMRDAVAAATGATKGAAAEAITELASTGKVAESAMQGAAEAAVAMSRALGISVSDTVKEFNELGKSPAQAIRKLNEQYNFLHASQLQQIDDLEAVGLKTEAAQKAQELFGDALKSMASEAQQNLGYVERAWLAVKDAVKSTADAIASVGREAPLPDQLAAINKQIAERKALAEKMGAAGKVYYDTSKLEAEARVLEARIEGLRAEGEIREANESRRKAELNWLNLKNKHLSKNIELEQKRQSIVNAGNAMGFDVTASEVANLEFSAVKKTLGITTKTDRRASLAAETRAINETTAARLKALDAEKLSAAEYRTTVAAIRQEGAEAIDEINKRYQKGMHDNTKAARSALTASIDLASQLANVTQRAQSAHIRAAVSLGEMSERQAIIEQAKAAEDKLNADILASRQKLAGASVQEAARLNARLAVLDAERLAAQQKLADDLAVADQKAESERLTRQAEAAKRAGDMQTAYTLEWEAKNRVALKAAIASGNEELAQALEDGFKSGLARVKFDDLKRKYDALFADMTRRMEEVREEASRDGGLLAGFAADERVAQIRDEMIPQLQALIDKMREAGAEPLLTEKTVSESTRAIKKIINEGDKAWTKFTDDIERGLTDSLYRSFEQGKSFGQTFIESIKNLFKTTVLKLTIQSTVHEGLGMLGLSKSGGMGSLSNLLSLGKTGYDLYSGNSMIGRIAGMFGWGKSLGSGITAAAGMGGVGAGLSFAGAGITGTIGGGIGAGALGSGITGGIGGIGGSIGGGALGSGISGSIGSIGGSAGGLSSLMPSMSTLGWVGAGLGAAMAIFKKFKKKRGGKKYEGDAYALLDDAGGLTARPTPTTGGRDWLNGSMANASLQEMLAPIGKSIAELIRGLGGSARGIGLNVGFITDPKGKAQDQIIAGLSGADGRQYYGQNRLAGHGSYETELKLEMQRMMIAAVRASDVAQVYKDIANSVDLMTASSEQLSAVLNELSIVSRLRPALERVNLSADLASKTLVDAAGGLDALSSNLSSYYEGYFSAAEKTARLGSDLNKQFAALGLTMPQTRAQFRALVESIGKTGAAGGQTLARLLSLSTVFGQWADAVNSATSSVASSVSSSMQQLINDAQRLQIELLRAQNRNAEADALQRKIDTAGMSADEVAQYDANARLRAQVEAAQRLMQMQDAQADRMQALFDAQRARQQEALNAQVTSAKQVADTFTRLAESLKKYREGLLASDVSPLDDGVRYTEARRRYQTTVAKAKLGDSSAVESLQEVVGTFLRASKTAHTSAADYRADFAEALASLDQVGAVAGRKGSLAQEQIRIAQAQLDALNAIKSNLAGSQTKLPTLVADPGRMAADWARWFEHTPIGRSTQHPHGTATRISQNRGVYTDTHGRQYIFNREDNPYTLADKSEEWAEAIKRVYGIFRGVGTPRFASGGAHVGGWRIVGEQGPELEYTAPSRIYSNAQSKGLLDLSELLSAINALRADLRTGQAQSAHNTGKILTLLDRVSRGGNAVLTEAA</sequence>
<keyword evidence="1" id="KW-0175">Coiled coil</keyword>
<feature type="coiled-coil region" evidence="1">
    <location>
        <begin position="1240"/>
        <end position="1307"/>
    </location>
</feature>
<dbReference type="EMBL" id="JBEUWX010000003">
    <property type="protein sequence ID" value="MFA9950838.1"/>
    <property type="molecule type" value="Genomic_DNA"/>
</dbReference>
<dbReference type="InterPro" id="IPR009628">
    <property type="entry name" value="Phage_tape_measure_N"/>
</dbReference>
<gene>
    <name evidence="3" type="ORF">ABCS64_10980</name>
</gene>
<protein>
    <submittedName>
        <fullName evidence="3">Phage tail length tape measure family protein</fullName>
    </submittedName>
</protein>
<feature type="domain" description="Bacteriophage tail tape measure N-terminal" evidence="2">
    <location>
        <begin position="35"/>
        <end position="238"/>
    </location>
</feature>
<proteinExistence type="predicted"/>
<name>A0ABV4UHX0_9RHOO</name>
<evidence type="ECO:0000313" key="3">
    <source>
        <dbReference type="EMBL" id="MFA9950838.1"/>
    </source>
</evidence>
<dbReference type="Proteomes" id="UP001574673">
    <property type="component" value="Unassembled WGS sequence"/>
</dbReference>
<reference evidence="4" key="1">
    <citation type="submission" date="2024-06" db="EMBL/GenBank/DDBJ databases">
        <title>Radixoralia hellwigii gen. nov., sp nov., isolated from a root canal in the human oral cavity.</title>
        <authorList>
            <person name="Bartsch S."/>
            <person name="Wittmer A."/>
            <person name="Schulz A.-K."/>
            <person name="Neumann-Schaal M."/>
            <person name="Wolf J."/>
            <person name="Gronow S."/>
            <person name="Tennert C."/>
            <person name="Haecker G."/>
            <person name="Cieplik F."/>
            <person name="Al-Ahmad A."/>
        </authorList>
    </citation>
    <scope>NUCLEOTIDE SEQUENCE [LARGE SCALE GENOMIC DNA]</scope>
    <source>
        <strain evidence="4">Wk13</strain>
    </source>
</reference>
<dbReference type="Pfam" id="PF06791">
    <property type="entry name" value="TMP_2"/>
    <property type="match status" value="1"/>
</dbReference>
<evidence type="ECO:0000313" key="4">
    <source>
        <dbReference type="Proteomes" id="UP001574673"/>
    </source>
</evidence>
<evidence type="ECO:0000259" key="2">
    <source>
        <dbReference type="Pfam" id="PF06791"/>
    </source>
</evidence>
<evidence type="ECO:0000256" key="1">
    <source>
        <dbReference type="SAM" id="Coils"/>
    </source>
</evidence>